<name>H3NHJ3_9LACT</name>
<evidence type="ECO:0000256" key="11">
    <source>
        <dbReference type="ARBA" id="ARBA00022989"/>
    </source>
</evidence>
<dbReference type="STRING" id="883113.HMPREF9708_00332"/>
<evidence type="ECO:0000256" key="1">
    <source>
        <dbReference type="ARBA" id="ARBA00000085"/>
    </source>
</evidence>
<gene>
    <name evidence="17" type="ORF">HMPREF9708_00332</name>
</gene>
<comment type="subcellular location">
    <subcellularLocation>
        <location evidence="2">Cell membrane</location>
        <topology evidence="2">Multi-pass membrane protein</topology>
    </subcellularLocation>
</comment>
<reference evidence="17 18" key="1">
    <citation type="submission" date="2012-01" db="EMBL/GenBank/DDBJ databases">
        <title>The Genome Sequence of Facklamia languida CCUG 37842.</title>
        <authorList>
            <consortium name="The Broad Institute Genome Sequencing Platform"/>
            <person name="Earl A."/>
            <person name="Ward D."/>
            <person name="Feldgarden M."/>
            <person name="Gevers D."/>
            <person name="Huys G."/>
            <person name="Young S.K."/>
            <person name="Zeng Q."/>
            <person name="Gargeya S."/>
            <person name="Fitzgerald M."/>
            <person name="Haas B."/>
            <person name="Abouelleil A."/>
            <person name="Alvarado L."/>
            <person name="Arachchi H.M."/>
            <person name="Berlin A."/>
            <person name="Chapman S.B."/>
            <person name="Gearin G."/>
            <person name="Goldberg J."/>
            <person name="Griggs A."/>
            <person name="Gujja S."/>
            <person name="Hansen M."/>
            <person name="Heiman D."/>
            <person name="Howarth C."/>
            <person name="Larimer J."/>
            <person name="Lui A."/>
            <person name="MacDonald P.J.P."/>
            <person name="McCowen C."/>
            <person name="Montmayeur A."/>
            <person name="Murphy C."/>
            <person name="Neiman D."/>
            <person name="Pearson M."/>
            <person name="Priest M."/>
            <person name="Roberts A."/>
            <person name="Saif S."/>
            <person name="Shea T."/>
            <person name="Sisk P."/>
            <person name="Stolte C."/>
            <person name="Sykes S."/>
            <person name="Wortman J."/>
            <person name="Nusbaum C."/>
            <person name="Birren B."/>
        </authorList>
    </citation>
    <scope>NUCLEOTIDE SEQUENCE [LARGE SCALE GENOMIC DNA]</scope>
    <source>
        <strain evidence="17 18">CCUG 37842</strain>
    </source>
</reference>
<evidence type="ECO:0000313" key="17">
    <source>
        <dbReference type="EMBL" id="EHR38248.1"/>
    </source>
</evidence>
<keyword evidence="9" id="KW-0418">Kinase</keyword>
<comment type="catalytic activity">
    <reaction evidence="1">
        <text>ATP + protein L-histidine = ADP + protein N-phospho-L-histidine.</text>
        <dbReference type="EC" id="2.7.13.3"/>
    </reaction>
</comment>
<dbReference type="AlphaFoldDB" id="H3NHJ3"/>
<evidence type="ECO:0000256" key="13">
    <source>
        <dbReference type="ARBA" id="ARBA00023136"/>
    </source>
</evidence>
<evidence type="ECO:0000256" key="10">
    <source>
        <dbReference type="ARBA" id="ARBA00022840"/>
    </source>
</evidence>
<keyword evidence="10" id="KW-0067">ATP-binding</keyword>
<evidence type="ECO:0000256" key="12">
    <source>
        <dbReference type="ARBA" id="ARBA00023012"/>
    </source>
</evidence>
<keyword evidence="4" id="KW-1003">Cell membrane</keyword>
<keyword evidence="18" id="KW-1185">Reference proteome</keyword>
<dbReference type="PANTHER" id="PTHR45528:SF1">
    <property type="entry name" value="SENSOR HISTIDINE KINASE CPXA"/>
    <property type="match status" value="1"/>
</dbReference>
<protein>
    <recommendedName>
        <fullName evidence="3">histidine kinase</fullName>
        <ecNumber evidence="3">2.7.13.3</ecNumber>
    </recommendedName>
</protein>
<evidence type="ECO:0000259" key="15">
    <source>
        <dbReference type="PROSITE" id="PS50109"/>
    </source>
</evidence>
<dbReference type="InterPro" id="IPR005467">
    <property type="entry name" value="His_kinase_dom"/>
</dbReference>
<dbReference type="eggNOG" id="COG0642">
    <property type="taxonomic scope" value="Bacteria"/>
</dbReference>
<dbReference type="Gene3D" id="6.10.340.10">
    <property type="match status" value="1"/>
</dbReference>
<keyword evidence="11 14" id="KW-1133">Transmembrane helix</keyword>
<dbReference type="HOGENOM" id="CLU_000445_89_6_9"/>
<dbReference type="RefSeq" id="WP_006308275.1">
    <property type="nucleotide sequence ID" value="NZ_JH601133.1"/>
</dbReference>
<evidence type="ECO:0000256" key="14">
    <source>
        <dbReference type="SAM" id="Phobius"/>
    </source>
</evidence>
<dbReference type="GO" id="GO:0005524">
    <property type="term" value="F:ATP binding"/>
    <property type="evidence" value="ECO:0007669"/>
    <property type="project" value="UniProtKB-KW"/>
</dbReference>
<keyword evidence="7 14" id="KW-0812">Transmembrane</keyword>
<feature type="transmembrane region" description="Helical" evidence="14">
    <location>
        <begin position="12"/>
        <end position="33"/>
    </location>
</feature>
<dbReference type="InterPro" id="IPR036890">
    <property type="entry name" value="HATPase_C_sf"/>
</dbReference>
<keyword evidence="5" id="KW-0597">Phosphoprotein</keyword>
<evidence type="ECO:0000256" key="2">
    <source>
        <dbReference type="ARBA" id="ARBA00004651"/>
    </source>
</evidence>
<dbReference type="Gene3D" id="3.30.565.10">
    <property type="entry name" value="Histidine kinase-like ATPase, C-terminal domain"/>
    <property type="match status" value="1"/>
</dbReference>
<feature type="domain" description="HAMP" evidence="16">
    <location>
        <begin position="164"/>
        <end position="216"/>
    </location>
</feature>
<feature type="transmembrane region" description="Helical" evidence="14">
    <location>
        <begin position="143"/>
        <end position="163"/>
    </location>
</feature>
<dbReference type="SUPFAM" id="SSF55874">
    <property type="entry name" value="ATPase domain of HSP90 chaperone/DNA topoisomerase II/histidine kinase"/>
    <property type="match status" value="1"/>
</dbReference>
<dbReference type="InterPro" id="IPR003661">
    <property type="entry name" value="HisK_dim/P_dom"/>
</dbReference>
<comment type="caution">
    <text evidence="17">The sequence shown here is derived from an EMBL/GenBank/DDBJ whole genome shotgun (WGS) entry which is preliminary data.</text>
</comment>
<dbReference type="SMART" id="SM00387">
    <property type="entry name" value="HATPase_c"/>
    <property type="match status" value="1"/>
</dbReference>
<evidence type="ECO:0000256" key="7">
    <source>
        <dbReference type="ARBA" id="ARBA00022692"/>
    </source>
</evidence>
<dbReference type="PATRIC" id="fig|883113.3.peg.336"/>
<dbReference type="PROSITE" id="PS50109">
    <property type="entry name" value="HIS_KIN"/>
    <property type="match status" value="1"/>
</dbReference>
<proteinExistence type="predicted"/>
<evidence type="ECO:0000313" key="18">
    <source>
        <dbReference type="Proteomes" id="UP000006190"/>
    </source>
</evidence>
<dbReference type="EC" id="2.7.13.3" evidence="3"/>
<accession>H3NHJ3</accession>
<dbReference type="InterPro" id="IPR003660">
    <property type="entry name" value="HAMP_dom"/>
</dbReference>
<organism evidence="17 18">
    <name type="scientific">Facklamia languida CCUG 37842</name>
    <dbReference type="NCBI Taxonomy" id="883113"/>
    <lineage>
        <taxon>Bacteria</taxon>
        <taxon>Bacillati</taxon>
        <taxon>Bacillota</taxon>
        <taxon>Bacilli</taxon>
        <taxon>Lactobacillales</taxon>
        <taxon>Aerococcaceae</taxon>
        <taxon>Facklamia</taxon>
    </lineage>
</organism>
<feature type="domain" description="Histidine kinase" evidence="15">
    <location>
        <begin position="238"/>
        <end position="441"/>
    </location>
</feature>
<dbReference type="CDD" id="cd00082">
    <property type="entry name" value="HisKA"/>
    <property type="match status" value="1"/>
</dbReference>
<evidence type="ECO:0000256" key="8">
    <source>
        <dbReference type="ARBA" id="ARBA00022741"/>
    </source>
</evidence>
<evidence type="ECO:0000256" key="6">
    <source>
        <dbReference type="ARBA" id="ARBA00022679"/>
    </source>
</evidence>
<dbReference type="Pfam" id="PF00512">
    <property type="entry name" value="HisKA"/>
    <property type="match status" value="1"/>
</dbReference>
<dbReference type="SUPFAM" id="SSF47384">
    <property type="entry name" value="Homodimeric domain of signal transducing histidine kinase"/>
    <property type="match status" value="1"/>
</dbReference>
<dbReference type="OrthoDB" id="9762826at2"/>
<evidence type="ECO:0000256" key="5">
    <source>
        <dbReference type="ARBA" id="ARBA00022553"/>
    </source>
</evidence>
<dbReference type="GO" id="GO:0005886">
    <property type="term" value="C:plasma membrane"/>
    <property type="evidence" value="ECO:0007669"/>
    <property type="project" value="UniProtKB-SubCell"/>
</dbReference>
<evidence type="ECO:0000256" key="3">
    <source>
        <dbReference type="ARBA" id="ARBA00012438"/>
    </source>
</evidence>
<keyword evidence="13 14" id="KW-0472">Membrane</keyword>
<evidence type="ECO:0000259" key="16">
    <source>
        <dbReference type="PROSITE" id="PS50885"/>
    </source>
</evidence>
<dbReference type="GO" id="GO:0000155">
    <property type="term" value="F:phosphorelay sensor kinase activity"/>
    <property type="evidence" value="ECO:0007669"/>
    <property type="project" value="InterPro"/>
</dbReference>
<dbReference type="InterPro" id="IPR003594">
    <property type="entry name" value="HATPase_dom"/>
</dbReference>
<evidence type="ECO:0000256" key="4">
    <source>
        <dbReference type="ARBA" id="ARBA00022475"/>
    </source>
</evidence>
<dbReference type="InterPro" id="IPR050398">
    <property type="entry name" value="HssS/ArlS-like"/>
</dbReference>
<keyword evidence="12" id="KW-0902">Two-component regulatory system</keyword>
<keyword evidence="6" id="KW-0808">Transferase</keyword>
<keyword evidence="8" id="KW-0547">Nucleotide-binding</keyword>
<dbReference type="SMART" id="SM00388">
    <property type="entry name" value="HisKA"/>
    <property type="match status" value="1"/>
</dbReference>
<dbReference type="PROSITE" id="PS50885">
    <property type="entry name" value="HAMP"/>
    <property type="match status" value="1"/>
</dbReference>
<dbReference type="Proteomes" id="UP000006190">
    <property type="component" value="Unassembled WGS sequence"/>
</dbReference>
<dbReference type="PANTHER" id="PTHR45528">
    <property type="entry name" value="SENSOR HISTIDINE KINASE CPXA"/>
    <property type="match status" value="1"/>
</dbReference>
<dbReference type="InterPro" id="IPR036097">
    <property type="entry name" value="HisK_dim/P_sf"/>
</dbReference>
<dbReference type="EMBL" id="AGEG01000002">
    <property type="protein sequence ID" value="EHR38248.1"/>
    <property type="molecule type" value="Genomic_DNA"/>
</dbReference>
<dbReference type="Gene3D" id="1.10.287.130">
    <property type="match status" value="1"/>
</dbReference>
<sequence>MKNLKIFPKLFIQTLLLLGVFSLGIHLSVYWLFPKYYLQIRQEEVTRQADAIAEDLQGRERTYVDQSLDFFSKTTEMNAFIQSGNDQDVIPIDKNAEVDLESQSNSLIIEERTIRLKNNQLLAIQLVSTADMEKEARALTLSFLPYSLIISVLLSIVISYHFAKATTGQIQSIQLITKRMQTLDRQARLTVQSTNEIGQFKQQINDLYESLLGAMDDLEVKNRQILQLQEVKNDFLRGASHELKTPLASLKIILENMKYQIGKYQDRDHYIDESIKLVDGLSRHLSQILTASSLEQFQQEAAWVGINEVLTPLVGDYQVLASERDITIDNQIRDEEIYIGKEALKLILANLISNGVKYSQPGGQIVIAREGEDLVVENTVEAVTHLKLNQVFPVYEKREAFPSNNLGLSIVQRLLNYYQLDYDLEMLDGLVRFRIRLEPDYLDEKGG</sequence>
<evidence type="ECO:0000256" key="9">
    <source>
        <dbReference type="ARBA" id="ARBA00022777"/>
    </source>
</evidence>